<dbReference type="InterPro" id="IPR050231">
    <property type="entry name" value="Iron_ascorbate_oxido_reductase"/>
</dbReference>
<keyword evidence="3" id="KW-0479">Metal-binding</keyword>
<feature type="region of interest" description="Disordered" evidence="6">
    <location>
        <begin position="231"/>
        <end position="260"/>
    </location>
</feature>
<dbReference type="PROSITE" id="PS51471">
    <property type="entry name" value="FE2OG_OXY"/>
    <property type="match status" value="1"/>
</dbReference>
<dbReference type="EC" id="1.14.11.61" evidence="2"/>
<evidence type="ECO:0000256" key="5">
    <source>
        <dbReference type="ARBA" id="ARBA00048503"/>
    </source>
</evidence>
<dbReference type="InterPro" id="IPR029480">
    <property type="entry name" value="Transpos_assoc"/>
</dbReference>
<evidence type="ECO:0000256" key="4">
    <source>
        <dbReference type="ARBA" id="ARBA00023004"/>
    </source>
</evidence>
<proteinExistence type="predicted"/>
<dbReference type="EMBL" id="OOIL02001645">
    <property type="protein sequence ID" value="VFQ77208.1"/>
    <property type="molecule type" value="Genomic_DNA"/>
</dbReference>
<organism evidence="8 9">
    <name type="scientific">Cuscuta campestris</name>
    <dbReference type="NCBI Taxonomy" id="132261"/>
    <lineage>
        <taxon>Eukaryota</taxon>
        <taxon>Viridiplantae</taxon>
        <taxon>Streptophyta</taxon>
        <taxon>Embryophyta</taxon>
        <taxon>Tracheophyta</taxon>
        <taxon>Spermatophyta</taxon>
        <taxon>Magnoliopsida</taxon>
        <taxon>eudicotyledons</taxon>
        <taxon>Gunneridae</taxon>
        <taxon>Pentapetalae</taxon>
        <taxon>asterids</taxon>
        <taxon>lamiids</taxon>
        <taxon>Solanales</taxon>
        <taxon>Convolvulaceae</taxon>
        <taxon>Cuscuteae</taxon>
        <taxon>Cuscuta</taxon>
        <taxon>Cuscuta subgen. Grammica</taxon>
        <taxon>Cuscuta sect. Cleistogrammica</taxon>
    </lineage>
</organism>
<feature type="region of interest" description="Disordered" evidence="6">
    <location>
        <begin position="315"/>
        <end position="352"/>
    </location>
</feature>
<comment type="catalytic activity">
    <reaction evidence="5">
        <text>(E)-feruloyl-CoA + 2-oxoglutarate + O2 = (E)-6-hydroxyferuloyl-CoA + succinate + CO2</text>
        <dbReference type="Rhea" id="RHEA:57856"/>
        <dbReference type="ChEBI" id="CHEBI:15379"/>
        <dbReference type="ChEBI" id="CHEBI:16526"/>
        <dbReference type="ChEBI" id="CHEBI:16810"/>
        <dbReference type="ChEBI" id="CHEBI:30031"/>
        <dbReference type="ChEBI" id="CHEBI:87305"/>
        <dbReference type="ChEBI" id="CHEBI:142390"/>
        <dbReference type="EC" id="1.14.11.61"/>
    </reaction>
</comment>
<dbReference type="Pfam" id="PF14226">
    <property type="entry name" value="DIOX_N"/>
    <property type="match status" value="1"/>
</dbReference>
<dbReference type="InterPro" id="IPR044861">
    <property type="entry name" value="IPNS-like_FE2OG_OXY"/>
</dbReference>
<dbReference type="Pfam" id="PF03171">
    <property type="entry name" value="2OG-FeII_Oxy"/>
    <property type="match status" value="1"/>
</dbReference>
<evidence type="ECO:0000256" key="6">
    <source>
        <dbReference type="SAM" id="MobiDB-lite"/>
    </source>
</evidence>
<dbReference type="GO" id="GO:0002238">
    <property type="term" value="P:response to molecule of fungal origin"/>
    <property type="evidence" value="ECO:0007669"/>
    <property type="project" value="UniProtKB-ARBA"/>
</dbReference>
<dbReference type="GO" id="GO:0016706">
    <property type="term" value="F:2-oxoglutarate-dependent dioxygenase activity"/>
    <property type="evidence" value="ECO:0007669"/>
    <property type="project" value="UniProtKB-ARBA"/>
</dbReference>
<keyword evidence="9" id="KW-1185">Reference proteome</keyword>
<keyword evidence="4" id="KW-0408">Iron</keyword>
<accession>A0A484LMJ4</accession>
<protein>
    <recommendedName>
        <fullName evidence="2">feruloyl-CoA 6-hydroxylase</fullName>
        <ecNumber evidence="2">1.14.11.61</ecNumber>
    </recommendedName>
</protein>
<evidence type="ECO:0000313" key="9">
    <source>
        <dbReference type="Proteomes" id="UP000595140"/>
    </source>
</evidence>
<dbReference type="InterPro" id="IPR026992">
    <property type="entry name" value="DIOX_N"/>
</dbReference>
<name>A0A484LMJ4_9ASTE</name>
<feature type="compositionally biased region" description="Pro residues" evidence="6">
    <location>
        <begin position="324"/>
        <end position="334"/>
    </location>
</feature>
<gene>
    <name evidence="8" type="ORF">CCAM_LOCUS18984</name>
</gene>
<dbReference type="PANTHER" id="PTHR47990">
    <property type="entry name" value="2-OXOGLUTARATE (2OG) AND FE(II)-DEPENDENT OXYGENASE SUPERFAMILY PROTEIN-RELATED"/>
    <property type="match status" value="1"/>
</dbReference>
<reference evidence="8 9" key="1">
    <citation type="submission" date="2018-04" db="EMBL/GenBank/DDBJ databases">
        <authorList>
            <person name="Vogel A."/>
        </authorList>
    </citation>
    <scope>NUCLEOTIDE SEQUENCE [LARGE SCALE GENOMIC DNA]</scope>
</reference>
<dbReference type="GO" id="GO:0046872">
    <property type="term" value="F:metal ion binding"/>
    <property type="evidence" value="ECO:0007669"/>
    <property type="project" value="UniProtKB-KW"/>
</dbReference>
<evidence type="ECO:0000259" key="7">
    <source>
        <dbReference type="PROSITE" id="PS51471"/>
    </source>
</evidence>
<dbReference type="OrthoDB" id="288590at2759"/>
<dbReference type="SUPFAM" id="SSF51197">
    <property type="entry name" value="Clavaminate synthase-like"/>
    <property type="match status" value="1"/>
</dbReference>
<sequence>MYKKYEREGVVSQEWVDKVVEFVEYCESSPNVDRLDNKKMRCPCKKCKNIKFCSSKNMLEHILRFRFTPNYFDWVCHGENHGDYVPPQRCKVPRQADASDVSQVPGREQFVHMIYDAVGPTRINSVLEEEPNSTNKQFFEMLKAADTDLWPGSSKTSQLSAVARLLNIKSEHNLSERCYDTICQYIKDILPEDNSMAQFFELREEARQKGLQVTDQEIWYSLVDGHNAKNRVPGVGGYEREMRKMNPSSKPRRSSTSSRSITEMAALKEKNQRLQEQIDSLTSNLSLTIQEEIRKLYGDFNNAIDLPDSHNWPLFQSITINNSSPPPPPPPPSPSGGEKSIPVVDLDDPRATSHVGTACENWGVFQVTNHGVPAAVLDRIEQQARRFFASPREKKLRALRSPEGPSSSGYGVAPISRFFSKMMWSEGLTIAGSPVEHARRVWPRDYSTFCTVIDDYQEEMKGLAEKICALMFKSLGFDKRDAEWFEPKRLTQAIVQLNSYPKCPDPTRAMGLAPHTDSSLITMLYHTNTSKGLQVQGPDMNWVDVEPIANAITVHVGDLMQMVSNGRFKSVLHRAIVSKAHHRISVAYFFGPRKDVKISAPLGPMKSGDLAVYHPISWNEYLNIKSIYFNKAMEHVLV</sequence>
<dbReference type="InterPro" id="IPR027443">
    <property type="entry name" value="IPNS-like_sf"/>
</dbReference>
<dbReference type="InterPro" id="IPR005123">
    <property type="entry name" value="Oxoglu/Fe-dep_dioxygenase_dom"/>
</dbReference>
<evidence type="ECO:0000256" key="3">
    <source>
        <dbReference type="ARBA" id="ARBA00022723"/>
    </source>
</evidence>
<evidence type="ECO:0000256" key="2">
    <source>
        <dbReference type="ARBA" id="ARBA00012885"/>
    </source>
</evidence>
<dbReference type="Proteomes" id="UP000595140">
    <property type="component" value="Unassembled WGS sequence"/>
</dbReference>
<dbReference type="Pfam" id="PF13963">
    <property type="entry name" value="Transpos_assoc"/>
    <property type="match status" value="1"/>
</dbReference>
<evidence type="ECO:0000256" key="1">
    <source>
        <dbReference type="ARBA" id="ARBA00004918"/>
    </source>
</evidence>
<dbReference type="GO" id="GO:0009805">
    <property type="term" value="P:coumarin biosynthetic process"/>
    <property type="evidence" value="ECO:0007669"/>
    <property type="project" value="UniProtKB-ARBA"/>
</dbReference>
<evidence type="ECO:0000313" key="8">
    <source>
        <dbReference type="EMBL" id="VFQ77208.1"/>
    </source>
</evidence>
<comment type="pathway">
    <text evidence="1">Phenylpropanoid metabolism.</text>
</comment>
<dbReference type="AlphaFoldDB" id="A0A484LMJ4"/>
<dbReference type="Gene3D" id="2.60.120.330">
    <property type="entry name" value="B-lactam Antibiotic, Isopenicillin N Synthase, Chain"/>
    <property type="match status" value="1"/>
</dbReference>
<feature type="domain" description="Fe2OG dioxygenase" evidence="7">
    <location>
        <begin position="489"/>
        <end position="592"/>
    </location>
</feature>